<proteinExistence type="predicted"/>
<organism evidence="1">
    <name type="scientific">viral metagenome</name>
    <dbReference type="NCBI Taxonomy" id="1070528"/>
    <lineage>
        <taxon>unclassified sequences</taxon>
        <taxon>metagenomes</taxon>
        <taxon>organismal metagenomes</taxon>
    </lineage>
</organism>
<dbReference type="InterPro" id="IPR036390">
    <property type="entry name" value="WH_DNA-bd_sf"/>
</dbReference>
<protein>
    <submittedName>
        <fullName evidence="1">Uncharacterized protein</fullName>
    </submittedName>
</protein>
<reference evidence="1" key="1">
    <citation type="submission" date="2020-03" db="EMBL/GenBank/DDBJ databases">
        <title>The deep terrestrial virosphere.</title>
        <authorList>
            <person name="Holmfeldt K."/>
            <person name="Nilsson E."/>
            <person name="Simone D."/>
            <person name="Lopez-Fernandez M."/>
            <person name="Wu X."/>
            <person name="de Brujin I."/>
            <person name="Lundin D."/>
            <person name="Andersson A."/>
            <person name="Bertilsson S."/>
            <person name="Dopson M."/>
        </authorList>
    </citation>
    <scope>NUCLEOTIDE SEQUENCE</scope>
    <source>
        <strain evidence="1">MM171B01463</strain>
    </source>
</reference>
<gene>
    <name evidence="1" type="ORF">MM171B01463_0009</name>
</gene>
<dbReference type="SUPFAM" id="SSF46785">
    <property type="entry name" value="Winged helix' DNA-binding domain"/>
    <property type="match status" value="1"/>
</dbReference>
<name>A0A6M3M8W3_9ZZZZ</name>
<dbReference type="EMBL" id="MT143758">
    <property type="protein sequence ID" value="QJB02103.1"/>
    <property type="molecule type" value="Genomic_DNA"/>
</dbReference>
<evidence type="ECO:0000313" key="1">
    <source>
        <dbReference type="EMBL" id="QJB02103.1"/>
    </source>
</evidence>
<accession>A0A6M3M8W3</accession>
<dbReference type="AlphaFoldDB" id="A0A6M3M8W3"/>
<sequence>MPTQHIKKRVKRILYTLYQKTNRELWEFAFGEGREGQRRALEILNRLIKKGFVGKIAYKAMDPNHACKYYLTEEGKNIAKDIAKEIDEHKSW</sequence>